<name>A0A9P1BY88_9DINO</name>
<dbReference type="OrthoDB" id="412970at2759"/>
<reference evidence="1" key="1">
    <citation type="submission" date="2022-10" db="EMBL/GenBank/DDBJ databases">
        <authorList>
            <person name="Chen Y."/>
            <person name="Dougan E. K."/>
            <person name="Chan C."/>
            <person name="Rhodes N."/>
            <person name="Thang M."/>
        </authorList>
    </citation>
    <scope>NUCLEOTIDE SEQUENCE</scope>
</reference>
<protein>
    <submittedName>
        <fullName evidence="1">Uncharacterized protein</fullName>
    </submittedName>
</protein>
<evidence type="ECO:0000313" key="1">
    <source>
        <dbReference type="EMBL" id="CAI3981387.1"/>
    </source>
</evidence>
<reference evidence="2" key="2">
    <citation type="submission" date="2024-04" db="EMBL/GenBank/DDBJ databases">
        <authorList>
            <person name="Chen Y."/>
            <person name="Shah S."/>
            <person name="Dougan E. K."/>
            <person name="Thang M."/>
            <person name="Chan C."/>
        </authorList>
    </citation>
    <scope>NUCLEOTIDE SEQUENCE [LARGE SCALE GENOMIC DNA]</scope>
</reference>
<dbReference type="AlphaFoldDB" id="A0A9P1BY88"/>
<evidence type="ECO:0000313" key="2">
    <source>
        <dbReference type="EMBL" id="CAL1134762.1"/>
    </source>
</evidence>
<keyword evidence="3" id="KW-1185">Reference proteome</keyword>
<proteinExistence type="predicted"/>
<comment type="caution">
    <text evidence="1">The sequence shown here is derived from an EMBL/GenBank/DDBJ whole genome shotgun (WGS) entry which is preliminary data.</text>
</comment>
<dbReference type="EMBL" id="CAMXCT020000628">
    <property type="protein sequence ID" value="CAL1134762.1"/>
    <property type="molecule type" value="Genomic_DNA"/>
</dbReference>
<dbReference type="Proteomes" id="UP001152797">
    <property type="component" value="Unassembled WGS sequence"/>
</dbReference>
<sequence length="438" mass="48980">MAKQRQSARLMDSKLRFWSSGAKMDRVQRTLFHELRDPHPVALTINQRTLDMQENYHSNHVRKKSLKPTTCTGADWPLTDLKQVPIVHSVVAMNSLELTQHAERLCARPSVARGQPSGDWDAILARFALLASDMDADLSIRLLRCLGRAQFDDAALPQLVRDLPIEGKPPSNLTCWSSALLELHDRLGDEELQKVFQRIEHAALQFSEETWGLSAPMMLVSLVRASSTSSKLLWGPSCNLFVGAIARHAARMGPMHLEISAFSCSRVFRFSAKNPQASEKIAEAAKVLLEHGTRRVSRFVPRGMLNFYVALERILGPLQVAGLALQVARRLQQCVPGDLEGCSAGDRYRATLCLLRACEIDVAETRQHVPEALKLLLDGDGRRKFSPHGRDAIRRRLKACFGELKHLQDLLDQTEEMECAVSTKKNRALCVATPVDMN</sequence>
<evidence type="ECO:0000313" key="3">
    <source>
        <dbReference type="Proteomes" id="UP001152797"/>
    </source>
</evidence>
<dbReference type="EMBL" id="CAMXCT010000628">
    <property type="protein sequence ID" value="CAI3981387.1"/>
    <property type="molecule type" value="Genomic_DNA"/>
</dbReference>
<accession>A0A9P1BY88</accession>
<organism evidence="1">
    <name type="scientific">Cladocopium goreaui</name>
    <dbReference type="NCBI Taxonomy" id="2562237"/>
    <lineage>
        <taxon>Eukaryota</taxon>
        <taxon>Sar</taxon>
        <taxon>Alveolata</taxon>
        <taxon>Dinophyceae</taxon>
        <taxon>Suessiales</taxon>
        <taxon>Symbiodiniaceae</taxon>
        <taxon>Cladocopium</taxon>
    </lineage>
</organism>
<dbReference type="EMBL" id="CAMXCT030000628">
    <property type="protein sequence ID" value="CAL4768699.1"/>
    <property type="molecule type" value="Genomic_DNA"/>
</dbReference>
<gene>
    <name evidence="1" type="ORF">C1SCF055_LOCUS9180</name>
</gene>